<gene>
    <name evidence="6" type="ORF">HHK36_020050</name>
</gene>
<dbReference type="InterPro" id="IPR015300">
    <property type="entry name" value="DNA-bd_pseudobarrel_sf"/>
</dbReference>
<organism evidence="6 7">
    <name type="scientific">Tetracentron sinense</name>
    <name type="common">Spur-leaf</name>
    <dbReference type="NCBI Taxonomy" id="13715"/>
    <lineage>
        <taxon>Eukaryota</taxon>
        <taxon>Viridiplantae</taxon>
        <taxon>Streptophyta</taxon>
        <taxon>Embryophyta</taxon>
        <taxon>Tracheophyta</taxon>
        <taxon>Spermatophyta</taxon>
        <taxon>Magnoliopsida</taxon>
        <taxon>Trochodendrales</taxon>
        <taxon>Trochodendraceae</taxon>
        <taxon>Tetracentron</taxon>
    </lineage>
</organism>
<sequence length="204" mass="23304">MYLYQRAEELVYPYNHTMAKFMIRVSELRNQLAMCDVKDEGIIVPPELRAENRTCKNPLTYIIAMRKTFFHDFMGVDGGRKKEVEIRSDASSSSSDEQWPYRKILTVADSNASKLCIPNDAAANYIVPHLMDAQRNDYYGGVSVGINVRDSDTGTDYSMKFMRESGTHYLRNGWTALMKARKLKHGHQIGLRCVDGQLYFALLG</sequence>
<evidence type="ECO:0000256" key="5">
    <source>
        <dbReference type="ARBA" id="ARBA00023242"/>
    </source>
</evidence>
<evidence type="ECO:0000256" key="4">
    <source>
        <dbReference type="ARBA" id="ARBA00023163"/>
    </source>
</evidence>
<keyword evidence="2" id="KW-0805">Transcription regulation</keyword>
<evidence type="ECO:0000313" key="7">
    <source>
        <dbReference type="Proteomes" id="UP000655225"/>
    </source>
</evidence>
<reference evidence="6 7" key="1">
    <citation type="submission" date="2020-04" db="EMBL/GenBank/DDBJ databases">
        <title>Plant Genome Project.</title>
        <authorList>
            <person name="Zhang R.-G."/>
        </authorList>
    </citation>
    <scope>NUCLEOTIDE SEQUENCE [LARGE SCALE GENOMIC DNA]</scope>
    <source>
        <strain evidence="6">YNK0</strain>
        <tissue evidence="6">Leaf</tissue>
    </source>
</reference>
<dbReference type="Gene3D" id="2.40.330.10">
    <property type="entry name" value="DNA-binding pseudobarrel domain"/>
    <property type="match status" value="1"/>
</dbReference>
<evidence type="ECO:0000256" key="3">
    <source>
        <dbReference type="ARBA" id="ARBA00023125"/>
    </source>
</evidence>
<proteinExistence type="predicted"/>
<dbReference type="SUPFAM" id="SSF101936">
    <property type="entry name" value="DNA-binding pseudobarrel domain"/>
    <property type="match status" value="1"/>
</dbReference>
<dbReference type="GO" id="GO:0003677">
    <property type="term" value="F:DNA binding"/>
    <property type="evidence" value="ECO:0007669"/>
    <property type="project" value="UniProtKB-KW"/>
</dbReference>
<keyword evidence="5" id="KW-0539">Nucleus</keyword>
<dbReference type="InterPro" id="IPR052965">
    <property type="entry name" value="Pigment-catalase-like"/>
</dbReference>
<evidence type="ECO:0008006" key="8">
    <source>
        <dbReference type="Google" id="ProtNLM"/>
    </source>
</evidence>
<dbReference type="GO" id="GO:0005634">
    <property type="term" value="C:nucleus"/>
    <property type="evidence" value="ECO:0007669"/>
    <property type="project" value="UniProtKB-SubCell"/>
</dbReference>
<dbReference type="OrthoDB" id="1915967at2759"/>
<dbReference type="Proteomes" id="UP000655225">
    <property type="component" value="Unassembled WGS sequence"/>
</dbReference>
<keyword evidence="3" id="KW-0238">DNA-binding</keyword>
<dbReference type="PANTHER" id="PTHR31694:SF26">
    <property type="entry name" value="OS05G0151100 PROTEIN"/>
    <property type="match status" value="1"/>
</dbReference>
<dbReference type="AlphaFoldDB" id="A0A834YSX5"/>
<comment type="caution">
    <text evidence="6">The sequence shown here is derived from an EMBL/GenBank/DDBJ whole genome shotgun (WGS) entry which is preliminary data.</text>
</comment>
<accession>A0A834YSX5</accession>
<name>A0A834YSX5_TETSI</name>
<keyword evidence="7" id="KW-1185">Reference proteome</keyword>
<evidence type="ECO:0000256" key="1">
    <source>
        <dbReference type="ARBA" id="ARBA00004123"/>
    </source>
</evidence>
<dbReference type="EMBL" id="JABCRI010000014">
    <property type="protein sequence ID" value="KAF8393852.1"/>
    <property type="molecule type" value="Genomic_DNA"/>
</dbReference>
<keyword evidence="4" id="KW-0804">Transcription</keyword>
<evidence type="ECO:0000256" key="2">
    <source>
        <dbReference type="ARBA" id="ARBA00023015"/>
    </source>
</evidence>
<protein>
    <recommendedName>
        <fullName evidence="8">TF-B3 domain-containing protein</fullName>
    </recommendedName>
</protein>
<comment type="subcellular location">
    <subcellularLocation>
        <location evidence="1">Nucleus</location>
    </subcellularLocation>
</comment>
<evidence type="ECO:0000313" key="6">
    <source>
        <dbReference type="EMBL" id="KAF8393852.1"/>
    </source>
</evidence>
<dbReference type="PANTHER" id="PTHR31694">
    <property type="entry name" value="DESICCATION-LIKE PROTEIN"/>
    <property type="match status" value="1"/>
</dbReference>